<sequence>MVYSEEWLKNTIHEGYFKSYEFSIHKPIGKGGFGIVYKAKWKLEKLRFMTKNCLIADFGLSKYETSKTSNASVHGVQVYIDPQCFENVTSKTSNSSVHGVQAHIYPQCFENVSYKGI</sequence>
<dbReference type="EMBL" id="WTPW01002212">
    <property type="protein sequence ID" value="KAF0391994.1"/>
    <property type="molecule type" value="Genomic_DNA"/>
</dbReference>
<protein>
    <recommendedName>
        <fullName evidence="3">Protein kinase domain-containing protein</fullName>
    </recommendedName>
</protein>
<dbReference type="AlphaFoldDB" id="A0A8H3X1T8"/>
<dbReference type="Gene3D" id="3.30.200.20">
    <property type="entry name" value="Phosphorylase Kinase, domain 1"/>
    <property type="match status" value="1"/>
</dbReference>
<dbReference type="SUPFAM" id="SSF56112">
    <property type="entry name" value="Protein kinase-like (PK-like)"/>
    <property type="match status" value="1"/>
</dbReference>
<evidence type="ECO:0008006" key="3">
    <source>
        <dbReference type="Google" id="ProtNLM"/>
    </source>
</evidence>
<dbReference type="OrthoDB" id="10467989at2759"/>
<accession>A0A8H3X1T8</accession>
<keyword evidence="2" id="KW-1185">Reference proteome</keyword>
<proteinExistence type="predicted"/>
<reference evidence="1 2" key="1">
    <citation type="journal article" date="2019" name="Environ. Microbiol.">
        <title>At the nexus of three kingdoms: the genome of the mycorrhizal fungus Gigaspora margarita provides insights into plant, endobacterial and fungal interactions.</title>
        <authorList>
            <person name="Venice F."/>
            <person name="Ghignone S."/>
            <person name="Salvioli di Fossalunga A."/>
            <person name="Amselem J."/>
            <person name="Novero M."/>
            <person name="Xianan X."/>
            <person name="Sedzielewska Toro K."/>
            <person name="Morin E."/>
            <person name="Lipzen A."/>
            <person name="Grigoriev I.V."/>
            <person name="Henrissat B."/>
            <person name="Martin F.M."/>
            <person name="Bonfante P."/>
        </authorList>
    </citation>
    <scope>NUCLEOTIDE SEQUENCE [LARGE SCALE GENOMIC DNA]</scope>
    <source>
        <strain evidence="1 2">BEG34</strain>
    </source>
</reference>
<comment type="caution">
    <text evidence="1">The sequence shown here is derived from an EMBL/GenBank/DDBJ whole genome shotgun (WGS) entry which is preliminary data.</text>
</comment>
<dbReference type="InterPro" id="IPR011009">
    <property type="entry name" value="Kinase-like_dom_sf"/>
</dbReference>
<evidence type="ECO:0000313" key="1">
    <source>
        <dbReference type="EMBL" id="KAF0391994.1"/>
    </source>
</evidence>
<evidence type="ECO:0000313" key="2">
    <source>
        <dbReference type="Proteomes" id="UP000439903"/>
    </source>
</evidence>
<name>A0A8H3X1T8_GIGMA</name>
<organism evidence="1 2">
    <name type="scientific">Gigaspora margarita</name>
    <dbReference type="NCBI Taxonomy" id="4874"/>
    <lineage>
        <taxon>Eukaryota</taxon>
        <taxon>Fungi</taxon>
        <taxon>Fungi incertae sedis</taxon>
        <taxon>Mucoromycota</taxon>
        <taxon>Glomeromycotina</taxon>
        <taxon>Glomeromycetes</taxon>
        <taxon>Diversisporales</taxon>
        <taxon>Gigasporaceae</taxon>
        <taxon>Gigaspora</taxon>
    </lineage>
</organism>
<gene>
    <name evidence="1" type="ORF">F8M41_010694</name>
</gene>
<dbReference type="Proteomes" id="UP000439903">
    <property type="component" value="Unassembled WGS sequence"/>
</dbReference>